<dbReference type="InterPro" id="IPR050464">
    <property type="entry name" value="Zeta_carotene_desat/Oxidored"/>
</dbReference>
<dbReference type="GO" id="GO:0006782">
    <property type="term" value="P:protoporphyrinogen IX biosynthetic process"/>
    <property type="evidence" value="ECO:0007669"/>
    <property type="project" value="UniProtKB-UniRule"/>
</dbReference>
<dbReference type="InterPro" id="IPR002937">
    <property type="entry name" value="Amino_oxidase"/>
</dbReference>
<dbReference type="Proteomes" id="UP000256328">
    <property type="component" value="Unassembled WGS sequence"/>
</dbReference>
<evidence type="ECO:0000256" key="4">
    <source>
        <dbReference type="ARBA" id="ARBA00012867"/>
    </source>
</evidence>
<name>A0A3D8RVS0_9HELO</name>
<evidence type="ECO:0000259" key="12">
    <source>
        <dbReference type="Pfam" id="PF01593"/>
    </source>
</evidence>
<evidence type="ECO:0000256" key="8">
    <source>
        <dbReference type="ARBA" id="ARBA00023133"/>
    </source>
</evidence>
<dbReference type="OrthoDB" id="438553at2759"/>
<comment type="caution">
    <text evidence="13">The sequence shown here is derived from an EMBL/GenBank/DDBJ whole genome shotgun (WGS) entry which is preliminary data.</text>
</comment>
<reference evidence="13 14" key="1">
    <citation type="journal article" date="2018" name="IMA Fungus">
        <title>IMA Genome-F 9: Draft genome sequence of Annulohypoxylon stygium, Aspergillus mulundensis, Berkeleyomyces basicola (syn. Thielaviopsis basicola), Ceratocystis smalleyi, two Cercospora beticola strains, Coleophoma cylindrospora, Fusarium fracticaudum, Phialophora cf. hyalina, and Morchella septimelata.</title>
        <authorList>
            <person name="Wingfield B.D."/>
            <person name="Bills G.F."/>
            <person name="Dong Y."/>
            <person name="Huang W."/>
            <person name="Nel W.J."/>
            <person name="Swalarsk-Parry B.S."/>
            <person name="Vaghefi N."/>
            <person name="Wilken P.M."/>
            <person name="An Z."/>
            <person name="de Beer Z.W."/>
            <person name="De Vos L."/>
            <person name="Chen L."/>
            <person name="Duong T.A."/>
            <person name="Gao Y."/>
            <person name="Hammerbacher A."/>
            <person name="Kikkert J.R."/>
            <person name="Li Y."/>
            <person name="Li H."/>
            <person name="Li K."/>
            <person name="Li Q."/>
            <person name="Liu X."/>
            <person name="Ma X."/>
            <person name="Naidoo K."/>
            <person name="Pethybridge S.J."/>
            <person name="Sun J."/>
            <person name="Steenkamp E.T."/>
            <person name="van der Nest M.A."/>
            <person name="van Wyk S."/>
            <person name="Wingfield M.J."/>
            <person name="Xiong C."/>
            <person name="Yue Q."/>
            <person name="Zhang X."/>
        </authorList>
    </citation>
    <scope>NUCLEOTIDE SEQUENCE [LARGE SCALE GENOMIC DNA]</scope>
    <source>
        <strain evidence="13 14">BP5796</strain>
    </source>
</reference>
<keyword evidence="9 11" id="KW-0627">Porphyrin biosynthesis</keyword>
<evidence type="ECO:0000256" key="1">
    <source>
        <dbReference type="ARBA" id="ARBA00002600"/>
    </source>
</evidence>
<comment type="function">
    <text evidence="1 11">Catalyzes the 6-electron oxidation of protoporphyrinogen-IX to form protoporphyrin-IX.</text>
</comment>
<sequence length="628" mass="69168">MRLSRAGNNCHGIQGRNRPLIEIDGGLRGRGSRAYIHSGQDNDARGSSLAATATSTLSTTEGPIDNKPGYDRIAVLGGGISGLATAYYLAKLLPPEAKIDIYEASDRLGGWVDSKKIQVPGGEVVFEHGPRTLRPHTHAGMIVVELIRELGLEDELLVVTKNSESARNRFIYYPDRLVKMPGPGQDFYDMAWTVLTEDVFTQFWQAFGEPWRRPRDNSLEDESVGSFLARRFGTSHIGDNIVSAVLHGIYAGDINKLSAKSLLPSLWHEEKRFGSLIRGAAFKASRNMKILQVRDAVLDLTIKNQLAGAPIQQTLEDASVYTFKNGMETLTKALASYLRAMKNVQIKTGHPINSVKYMAETDRIKISTGKNLPIKPYAHVISTISSQALAGLTDVPGQFAKSLQTSLQAIPSVTVMVVNLFYKQEGLAPNGFGYLIPRSINFDQNPECALGVVFDSDSTQGQDTVSGTKLTVMLGGHWWDSFDTYPTTEEGEKMARRVLERHLHITESPLAVNVSLHKDCIPQYTVGHTQRMQKANTDLHRAFGGRLAVTGNSYNGVGLNDCVRNAAQLVGQMLFFDAKPEAMPNAKPNATRRPLGNLKRISGLEFKGSDYWMVLEREDGTEYIRSGQ</sequence>
<dbReference type="GO" id="GO:0004729">
    <property type="term" value="F:oxygen-dependent protoporphyrinogen oxidase activity"/>
    <property type="evidence" value="ECO:0007669"/>
    <property type="project" value="UniProtKB-UniRule"/>
</dbReference>
<comment type="cofactor">
    <cofactor evidence="11">
        <name>FAD</name>
        <dbReference type="ChEBI" id="CHEBI:57692"/>
    </cofactor>
    <text evidence="11">Binds 1 FAD per subunit.</text>
</comment>
<evidence type="ECO:0000313" key="13">
    <source>
        <dbReference type="EMBL" id="RDW78076.1"/>
    </source>
</evidence>
<dbReference type="AlphaFoldDB" id="A0A3D8RVS0"/>
<keyword evidence="8 11" id="KW-0350">Heme biosynthesis</keyword>
<comment type="catalytic activity">
    <reaction evidence="10 11">
        <text>protoporphyrinogen IX + 3 O2 = protoporphyrin IX + 3 H2O2</text>
        <dbReference type="Rhea" id="RHEA:25576"/>
        <dbReference type="ChEBI" id="CHEBI:15379"/>
        <dbReference type="ChEBI" id="CHEBI:16240"/>
        <dbReference type="ChEBI" id="CHEBI:57306"/>
        <dbReference type="ChEBI" id="CHEBI:57307"/>
        <dbReference type="EC" id="1.3.3.4"/>
    </reaction>
</comment>
<comment type="subcellular location">
    <subcellularLocation>
        <location evidence="11">Mitochondrion inner membrane</location>
    </subcellularLocation>
</comment>
<evidence type="ECO:0000256" key="9">
    <source>
        <dbReference type="ARBA" id="ARBA00023244"/>
    </source>
</evidence>
<dbReference type="InterPro" id="IPR036188">
    <property type="entry name" value="FAD/NAD-bd_sf"/>
</dbReference>
<organism evidence="13 14">
    <name type="scientific">Coleophoma crateriformis</name>
    <dbReference type="NCBI Taxonomy" id="565419"/>
    <lineage>
        <taxon>Eukaryota</taxon>
        <taxon>Fungi</taxon>
        <taxon>Dikarya</taxon>
        <taxon>Ascomycota</taxon>
        <taxon>Pezizomycotina</taxon>
        <taxon>Leotiomycetes</taxon>
        <taxon>Helotiales</taxon>
        <taxon>Dermateaceae</taxon>
        <taxon>Coleophoma</taxon>
    </lineage>
</organism>
<gene>
    <name evidence="13" type="ORF">BP5796_05928</name>
</gene>
<dbReference type="Pfam" id="PF01593">
    <property type="entry name" value="Amino_oxidase"/>
    <property type="match status" value="1"/>
</dbReference>
<dbReference type="SUPFAM" id="SSF51905">
    <property type="entry name" value="FAD/NAD(P)-binding domain"/>
    <property type="match status" value="1"/>
</dbReference>
<dbReference type="SUPFAM" id="SSF54373">
    <property type="entry name" value="FAD-linked reductases, C-terminal domain"/>
    <property type="match status" value="1"/>
</dbReference>
<dbReference type="InterPro" id="IPR004572">
    <property type="entry name" value="Protoporphyrinogen_oxidase"/>
</dbReference>
<evidence type="ECO:0000256" key="11">
    <source>
        <dbReference type="RuleBase" id="RU367069"/>
    </source>
</evidence>
<accession>A0A3D8RVS0</accession>
<dbReference type="NCBIfam" id="TIGR00562">
    <property type="entry name" value="proto_IX_ox"/>
    <property type="match status" value="1"/>
</dbReference>
<evidence type="ECO:0000256" key="2">
    <source>
        <dbReference type="ARBA" id="ARBA00005073"/>
    </source>
</evidence>
<dbReference type="FunFam" id="3.50.50.60:FF:000193">
    <property type="entry name" value="Protoporphyrinogen oxidase"/>
    <property type="match status" value="1"/>
</dbReference>
<dbReference type="GO" id="GO:0005743">
    <property type="term" value="C:mitochondrial inner membrane"/>
    <property type="evidence" value="ECO:0007669"/>
    <property type="project" value="UniProtKB-SubCell"/>
</dbReference>
<feature type="domain" description="Amine oxidase" evidence="12">
    <location>
        <begin position="80"/>
        <end position="566"/>
    </location>
</feature>
<evidence type="ECO:0000256" key="7">
    <source>
        <dbReference type="ARBA" id="ARBA00023002"/>
    </source>
</evidence>
<keyword evidence="7 11" id="KW-0560">Oxidoreductase</keyword>
<evidence type="ECO:0000313" key="14">
    <source>
        <dbReference type="Proteomes" id="UP000256328"/>
    </source>
</evidence>
<proteinExistence type="inferred from homology"/>
<dbReference type="PANTHER" id="PTHR42923:SF3">
    <property type="entry name" value="PROTOPORPHYRINOGEN OXIDASE"/>
    <property type="match status" value="1"/>
</dbReference>
<keyword evidence="14" id="KW-1185">Reference proteome</keyword>
<dbReference type="EC" id="1.3.3.4" evidence="4 11"/>
<evidence type="ECO:0000256" key="10">
    <source>
        <dbReference type="ARBA" id="ARBA00047554"/>
    </source>
</evidence>
<comment type="pathway">
    <text evidence="2 11">Porphyrin-containing compound metabolism; protoporphyrin-IX biosynthesis; protoporphyrin-IX from protoporphyrinogen-IX: step 1/1.</text>
</comment>
<keyword evidence="5 11" id="KW-0285">Flavoprotein</keyword>
<dbReference type="UniPathway" id="UPA00251">
    <property type="reaction ID" value="UER00324"/>
</dbReference>
<dbReference type="Gene3D" id="3.50.50.60">
    <property type="entry name" value="FAD/NAD(P)-binding domain"/>
    <property type="match status" value="1"/>
</dbReference>
<dbReference type="EMBL" id="PDLN01000008">
    <property type="protein sequence ID" value="RDW78076.1"/>
    <property type="molecule type" value="Genomic_DNA"/>
</dbReference>
<evidence type="ECO:0000256" key="3">
    <source>
        <dbReference type="ARBA" id="ARBA00010551"/>
    </source>
</evidence>
<keyword evidence="6 11" id="KW-0274">FAD</keyword>
<comment type="similarity">
    <text evidence="3 11">Belongs to the protoporphyrinogen/coproporphyrinogen oxidase family. Protoporphyrinogen oxidase subfamily.</text>
</comment>
<evidence type="ECO:0000256" key="5">
    <source>
        <dbReference type="ARBA" id="ARBA00022630"/>
    </source>
</evidence>
<dbReference type="PANTHER" id="PTHR42923">
    <property type="entry name" value="PROTOPORPHYRINOGEN OXIDASE"/>
    <property type="match status" value="1"/>
</dbReference>
<protein>
    <recommendedName>
        <fullName evidence="4 11">Protoporphyrinogen oxidase</fullName>
        <ecNumber evidence="4 11">1.3.3.4</ecNumber>
    </recommendedName>
</protein>
<evidence type="ECO:0000256" key="6">
    <source>
        <dbReference type="ARBA" id="ARBA00022827"/>
    </source>
</evidence>